<feature type="domain" description="Putative Flp pilus-assembly TadG-like N-terminal" evidence="3">
    <location>
        <begin position="10"/>
        <end position="56"/>
    </location>
</feature>
<accession>A0ABW8EDH6</accession>
<dbReference type="Proteomes" id="UP001617351">
    <property type="component" value="Unassembled WGS sequence"/>
</dbReference>
<comment type="caution">
    <text evidence="4">The sequence shown here is derived from an EMBL/GenBank/DDBJ whole genome shotgun (WGS) entry which is preliminary data.</text>
</comment>
<dbReference type="EMBL" id="JBIUYY010000001">
    <property type="protein sequence ID" value="MFJ2820075.1"/>
    <property type="molecule type" value="Genomic_DNA"/>
</dbReference>
<keyword evidence="2" id="KW-1133">Transmembrane helix</keyword>
<evidence type="ECO:0000256" key="1">
    <source>
        <dbReference type="SAM" id="MobiDB-lite"/>
    </source>
</evidence>
<name>A0ABW8EDH6_STRT5</name>
<reference evidence="4 5" key="1">
    <citation type="submission" date="2024-10" db="EMBL/GenBank/DDBJ databases">
        <title>The Natural Products Discovery Center: Release of the First 8490 Sequenced Strains for Exploring Actinobacteria Biosynthetic Diversity.</title>
        <authorList>
            <person name="Kalkreuter E."/>
            <person name="Kautsar S.A."/>
            <person name="Yang D."/>
            <person name="Bader C.D."/>
            <person name="Teijaro C.N."/>
            <person name="Fluegel L."/>
            <person name="Davis C.M."/>
            <person name="Simpson J.R."/>
            <person name="Lauterbach L."/>
            <person name="Steele A.D."/>
            <person name="Gui C."/>
            <person name="Meng S."/>
            <person name="Li G."/>
            <person name="Viehrig K."/>
            <person name="Ye F."/>
            <person name="Su P."/>
            <person name="Kiefer A.F."/>
            <person name="Nichols A."/>
            <person name="Cepeda A.J."/>
            <person name="Yan W."/>
            <person name="Fan B."/>
            <person name="Jiang Y."/>
            <person name="Adhikari A."/>
            <person name="Zheng C.-J."/>
            <person name="Schuster L."/>
            <person name="Cowan T.M."/>
            <person name="Smanski M.J."/>
            <person name="Chevrette M.G."/>
            <person name="De Carvalho L.P.S."/>
            <person name="Shen B."/>
        </authorList>
    </citation>
    <scope>NUCLEOTIDE SEQUENCE [LARGE SCALE GENOMIC DNA]</scope>
    <source>
        <strain evidence="4 5">NPDC087220</strain>
    </source>
</reference>
<feature type="compositionally biased region" description="Pro residues" evidence="1">
    <location>
        <begin position="156"/>
        <end position="175"/>
    </location>
</feature>
<evidence type="ECO:0000313" key="5">
    <source>
        <dbReference type="Proteomes" id="UP001617351"/>
    </source>
</evidence>
<feature type="region of interest" description="Disordered" evidence="1">
    <location>
        <begin position="152"/>
        <end position="182"/>
    </location>
</feature>
<dbReference type="Pfam" id="PF13400">
    <property type="entry name" value="Tad"/>
    <property type="match status" value="1"/>
</dbReference>
<sequence>MIDRGRRDRGQAFPIYIVVITGMLFASLAFFVVGRGGIVRSNAQGAADAAALAAAGEARDRVFLGLDLSGLTPEGWRRVASGDLLTGRGACEEAVVFAARNGATADCQAQIPLITVTATTNEAIGQSVVPGTDAMKGRATAKALIKPQCELRSVPTPVPTPAPTPTTPGQTPSPSPSQGVGNVSFLCDGKPLTLDPAKPGSLTQLARRLFTVRLVD</sequence>
<dbReference type="InterPro" id="IPR028087">
    <property type="entry name" value="Tad_N"/>
</dbReference>
<keyword evidence="2" id="KW-0812">Transmembrane</keyword>
<organism evidence="4 5">
    <name type="scientific">Streptomyces toxytricini</name>
    <name type="common">Actinomyces toxytricini</name>
    <dbReference type="NCBI Taxonomy" id="67369"/>
    <lineage>
        <taxon>Bacteria</taxon>
        <taxon>Bacillati</taxon>
        <taxon>Actinomycetota</taxon>
        <taxon>Actinomycetes</taxon>
        <taxon>Kitasatosporales</taxon>
        <taxon>Streptomycetaceae</taxon>
        <taxon>Streptomyces</taxon>
    </lineage>
</organism>
<feature type="transmembrane region" description="Helical" evidence="2">
    <location>
        <begin position="12"/>
        <end position="33"/>
    </location>
</feature>
<protein>
    <submittedName>
        <fullName evidence="4">Pilus assembly protein TadG-related protein</fullName>
    </submittedName>
</protein>
<dbReference type="RefSeq" id="WP_402377001.1">
    <property type="nucleotide sequence ID" value="NZ_JBIUYY010000001.1"/>
</dbReference>
<keyword evidence="2" id="KW-0472">Membrane</keyword>
<proteinExistence type="predicted"/>
<gene>
    <name evidence="4" type="ORF">ACIO7M_03020</name>
</gene>
<evidence type="ECO:0000313" key="4">
    <source>
        <dbReference type="EMBL" id="MFJ2820075.1"/>
    </source>
</evidence>
<evidence type="ECO:0000259" key="3">
    <source>
        <dbReference type="Pfam" id="PF13400"/>
    </source>
</evidence>
<evidence type="ECO:0000256" key="2">
    <source>
        <dbReference type="SAM" id="Phobius"/>
    </source>
</evidence>
<keyword evidence="5" id="KW-1185">Reference proteome</keyword>